<sequence length="304" mass="32153">MSTPLRLVVQAGACMRHGGDGRVCALQPKDCPTDATFLSARRVDGGLAHGGACTTRRGTEEITKIGFCAEEGCTSDASACQDPSQFIAVDDRCTILADGTRNGAATLFGKCETDSTCYWSNADCPSSWIPAYAENSTECTCDKVRVGACFDNGFYYCAVASESCDEAAEWIDAVTLQTQADAPSCFLCRGDDGTPLGNPVASSPAPTLAPAAVSQPSPVVTNPRIEAKQEGSNDQAVILGATLGSLFVLIVSCGVALYLRRRRSQQRSIAGKRASDDLPSESPTVTQIHVDYQEDEYVSDMEDA</sequence>
<comment type="caution">
    <text evidence="3">The sequence shown here is derived from an EMBL/GenBank/DDBJ whole genome shotgun (WGS) entry which is preliminary data.</text>
</comment>
<proteinExistence type="predicted"/>
<keyword evidence="4" id="KW-1185">Reference proteome</keyword>
<protein>
    <submittedName>
        <fullName evidence="3">Uncharacterized protein</fullName>
    </submittedName>
</protein>
<evidence type="ECO:0000313" key="3">
    <source>
        <dbReference type="EMBL" id="GAX24486.1"/>
    </source>
</evidence>
<keyword evidence="2" id="KW-0472">Membrane</keyword>
<dbReference type="InParanoid" id="A0A1Z5KE80"/>
<gene>
    <name evidence="3" type="ORF">FisN_2Hh021</name>
</gene>
<name>A0A1Z5KE80_FISSO</name>
<feature type="compositionally biased region" description="Acidic residues" evidence="1">
    <location>
        <begin position="293"/>
        <end position="304"/>
    </location>
</feature>
<evidence type="ECO:0000256" key="2">
    <source>
        <dbReference type="SAM" id="Phobius"/>
    </source>
</evidence>
<evidence type="ECO:0000313" key="4">
    <source>
        <dbReference type="Proteomes" id="UP000198406"/>
    </source>
</evidence>
<accession>A0A1Z5KE80</accession>
<dbReference type="AlphaFoldDB" id="A0A1Z5KE80"/>
<keyword evidence="2" id="KW-1133">Transmembrane helix</keyword>
<reference evidence="3 4" key="1">
    <citation type="journal article" date="2015" name="Plant Cell">
        <title>Oil accumulation by the oleaginous diatom Fistulifera solaris as revealed by the genome and transcriptome.</title>
        <authorList>
            <person name="Tanaka T."/>
            <person name="Maeda Y."/>
            <person name="Veluchamy A."/>
            <person name="Tanaka M."/>
            <person name="Abida H."/>
            <person name="Marechal E."/>
            <person name="Bowler C."/>
            <person name="Muto M."/>
            <person name="Sunaga Y."/>
            <person name="Tanaka M."/>
            <person name="Yoshino T."/>
            <person name="Taniguchi T."/>
            <person name="Fukuda Y."/>
            <person name="Nemoto M."/>
            <person name="Matsumoto M."/>
            <person name="Wong P.S."/>
            <person name="Aburatani S."/>
            <person name="Fujibuchi W."/>
        </authorList>
    </citation>
    <scope>NUCLEOTIDE SEQUENCE [LARGE SCALE GENOMIC DNA]</scope>
    <source>
        <strain evidence="3 4">JPCC DA0580</strain>
    </source>
</reference>
<feature type="region of interest" description="Disordered" evidence="1">
    <location>
        <begin position="268"/>
        <end position="304"/>
    </location>
</feature>
<organism evidence="3 4">
    <name type="scientific">Fistulifera solaris</name>
    <name type="common">Oleaginous diatom</name>
    <dbReference type="NCBI Taxonomy" id="1519565"/>
    <lineage>
        <taxon>Eukaryota</taxon>
        <taxon>Sar</taxon>
        <taxon>Stramenopiles</taxon>
        <taxon>Ochrophyta</taxon>
        <taxon>Bacillariophyta</taxon>
        <taxon>Bacillariophyceae</taxon>
        <taxon>Bacillariophycidae</taxon>
        <taxon>Naviculales</taxon>
        <taxon>Naviculaceae</taxon>
        <taxon>Fistulifera</taxon>
    </lineage>
</organism>
<dbReference type="EMBL" id="BDSP01000209">
    <property type="protein sequence ID" value="GAX24486.1"/>
    <property type="molecule type" value="Genomic_DNA"/>
</dbReference>
<feature type="transmembrane region" description="Helical" evidence="2">
    <location>
        <begin position="236"/>
        <end position="259"/>
    </location>
</feature>
<evidence type="ECO:0000256" key="1">
    <source>
        <dbReference type="SAM" id="MobiDB-lite"/>
    </source>
</evidence>
<keyword evidence="2" id="KW-0812">Transmembrane</keyword>
<dbReference type="Proteomes" id="UP000198406">
    <property type="component" value="Unassembled WGS sequence"/>
</dbReference>